<dbReference type="GeneID" id="136818498"/>
<keyword evidence="2 5" id="KW-0489">Methyltransferase</keyword>
<keyword evidence="6" id="KW-1133">Transmembrane helix</keyword>
<dbReference type="RefSeq" id="XP_066930939.1">
    <property type="nucleotide sequence ID" value="XM_067074838.1"/>
</dbReference>
<dbReference type="SUPFAM" id="SSF53335">
    <property type="entry name" value="S-adenosyl-L-methionine-dependent methyltransferases"/>
    <property type="match status" value="1"/>
</dbReference>
<dbReference type="InterPro" id="IPR026635">
    <property type="entry name" value="Efm4/METTL10"/>
</dbReference>
<sequence length="371" mass="42365">MNNDPILEQLPSSQLGTKTYWDDIYENELKNFAENEDDEGENWFGHQRMVKVIKYIMKQKDVLPLDSNILDVGCGNGLFVHHMVEEGYSNVYGIDYSQQAIELADAIALSRDVKTQCHFSQADFLDPSTWKINDVTFDLCHDKGTFDAVCLNPDNAQDKSRLYIKNLKTLLKEGSWFLITSCNWTGDEIKKYFSDGFEFVCDIPAPTFQFGGQSGQTVTSNVFRLCPNSLSSEIQFNSNKDKDINKSIKCFDCENKIGEPACERESTFQDCHLARARCGKLTLGDVIKKYCVPRRLFETCKIIVGEPCKLELCDTDFCNGMITTPKRTIRQQKHQHSPTENSSRGIRPGKTFIGVFFIMTSLVYCFWNCNF</sequence>
<dbReference type="AlphaFoldDB" id="A0A7M5VG80"/>
<evidence type="ECO:0000313" key="9">
    <source>
        <dbReference type="Proteomes" id="UP000594262"/>
    </source>
</evidence>
<dbReference type="Pfam" id="PF13847">
    <property type="entry name" value="Methyltransf_31"/>
    <property type="match status" value="1"/>
</dbReference>
<dbReference type="EnsemblMetazoa" id="CLYHEMT011364.2">
    <property type="protein sequence ID" value="CLYHEMP011364.2"/>
    <property type="gene ID" value="CLYHEMG011364"/>
</dbReference>
<dbReference type="GO" id="GO:0032259">
    <property type="term" value="P:methylation"/>
    <property type="evidence" value="ECO:0007669"/>
    <property type="project" value="UniProtKB-KW"/>
</dbReference>
<evidence type="ECO:0000259" key="7">
    <source>
        <dbReference type="Pfam" id="PF13847"/>
    </source>
</evidence>
<protein>
    <recommendedName>
        <fullName evidence="5">Protein-lysine N-methyltransferase</fullName>
        <ecNumber evidence="5">2.1.1.-</ecNumber>
    </recommendedName>
</protein>
<keyword evidence="3 5" id="KW-0808">Transferase</keyword>
<comment type="function">
    <text evidence="5">S-adenosyl-L-methionine-dependent protein-lysine N-methyltransferase that methylates elongation factor 1-alpha.</text>
</comment>
<feature type="transmembrane region" description="Helical" evidence="6">
    <location>
        <begin position="351"/>
        <end position="369"/>
    </location>
</feature>
<evidence type="ECO:0000313" key="8">
    <source>
        <dbReference type="EnsemblMetazoa" id="CLYHEMP011364.2"/>
    </source>
</evidence>
<comment type="similarity">
    <text evidence="5">Belongs to the class I-like SAM-binding methyltransferase superfamily. EFM4 family.</text>
</comment>
<accession>A0A7M5VG80</accession>
<keyword evidence="9" id="KW-1185">Reference proteome</keyword>
<keyword evidence="6" id="KW-0472">Membrane</keyword>
<reference evidence="8" key="1">
    <citation type="submission" date="2021-01" db="UniProtKB">
        <authorList>
            <consortium name="EnsemblMetazoa"/>
        </authorList>
    </citation>
    <scope>IDENTIFICATION</scope>
</reference>
<dbReference type="EC" id="2.1.1.-" evidence="5"/>
<evidence type="ECO:0000256" key="5">
    <source>
        <dbReference type="HAMAP-Rule" id="MF_03188"/>
    </source>
</evidence>
<organism evidence="8 9">
    <name type="scientific">Clytia hemisphaerica</name>
    <dbReference type="NCBI Taxonomy" id="252671"/>
    <lineage>
        <taxon>Eukaryota</taxon>
        <taxon>Metazoa</taxon>
        <taxon>Cnidaria</taxon>
        <taxon>Hydrozoa</taxon>
        <taxon>Hydroidolina</taxon>
        <taxon>Leptothecata</taxon>
        <taxon>Obeliida</taxon>
        <taxon>Clytiidae</taxon>
        <taxon>Clytia</taxon>
    </lineage>
</organism>
<dbReference type="OrthoDB" id="540004at2759"/>
<dbReference type="PANTHER" id="PTHR12843:SF5">
    <property type="entry name" value="EEF1A LYSINE METHYLTRANSFERASE 2"/>
    <property type="match status" value="1"/>
</dbReference>
<dbReference type="HAMAP" id="MF_03188">
    <property type="entry name" value="Methyltr_EFM4"/>
    <property type="match status" value="1"/>
</dbReference>
<keyword evidence="6" id="KW-0812">Transmembrane</keyword>
<evidence type="ECO:0000256" key="2">
    <source>
        <dbReference type="ARBA" id="ARBA00022603"/>
    </source>
</evidence>
<dbReference type="PANTHER" id="PTHR12843">
    <property type="entry name" value="PROTEIN-LYSINE N-METHYLTRANSFERASE METTL10"/>
    <property type="match status" value="1"/>
</dbReference>
<evidence type="ECO:0000256" key="3">
    <source>
        <dbReference type="ARBA" id="ARBA00022679"/>
    </source>
</evidence>
<feature type="domain" description="Methyltransferase" evidence="7">
    <location>
        <begin position="67"/>
        <end position="201"/>
    </location>
</feature>
<dbReference type="InterPro" id="IPR029063">
    <property type="entry name" value="SAM-dependent_MTases_sf"/>
</dbReference>
<dbReference type="GO" id="GO:0016279">
    <property type="term" value="F:protein-lysine N-methyltransferase activity"/>
    <property type="evidence" value="ECO:0007669"/>
    <property type="project" value="UniProtKB-UniRule"/>
</dbReference>
<dbReference type="GO" id="GO:0005737">
    <property type="term" value="C:cytoplasm"/>
    <property type="evidence" value="ECO:0007669"/>
    <property type="project" value="UniProtKB-SubCell"/>
</dbReference>
<evidence type="ECO:0000256" key="1">
    <source>
        <dbReference type="ARBA" id="ARBA00022490"/>
    </source>
</evidence>
<comment type="subcellular location">
    <subcellularLocation>
        <location evidence="5">Cytoplasm</location>
    </subcellularLocation>
</comment>
<dbReference type="InterPro" id="IPR025714">
    <property type="entry name" value="Methyltranfer_dom"/>
</dbReference>
<keyword evidence="1 5" id="KW-0963">Cytoplasm</keyword>
<name>A0A7M5VG80_9CNID</name>
<dbReference type="CDD" id="cd02440">
    <property type="entry name" value="AdoMet_MTases"/>
    <property type="match status" value="1"/>
</dbReference>
<evidence type="ECO:0000256" key="4">
    <source>
        <dbReference type="ARBA" id="ARBA00022691"/>
    </source>
</evidence>
<keyword evidence="4 5" id="KW-0949">S-adenosyl-L-methionine</keyword>
<dbReference type="Proteomes" id="UP000594262">
    <property type="component" value="Unplaced"/>
</dbReference>
<proteinExistence type="inferred from homology"/>
<dbReference type="Gene3D" id="3.40.50.150">
    <property type="entry name" value="Vaccinia Virus protein VP39"/>
    <property type="match status" value="1"/>
</dbReference>
<evidence type="ECO:0000256" key="6">
    <source>
        <dbReference type="SAM" id="Phobius"/>
    </source>
</evidence>